<dbReference type="EMBL" id="JAGTIS010000019">
    <property type="protein sequence ID" value="MBT8769054.1"/>
    <property type="molecule type" value="Genomic_DNA"/>
</dbReference>
<evidence type="ECO:0000313" key="2">
    <source>
        <dbReference type="Proteomes" id="UP001519667"/>
    </source>
</evidence>
<accession>A0ABS5XMX6</accession>
<feature type="non-terminal residue" evidence="1">
    <location>
        <position position="420"/>
    </location>
</feature>
<proteinExistence type="predicted"/>
<keyword evidence="2" id="KW-1185">Reference proteome</keyword>
<dbReference type="SUPFAM" id="SSF69279">
    <property type="entry name" value="Phage tail proteins"/>
    <property type="match status" value="2"/>
</dbReference>
<dbReference type="Pfam" id="PF05954">
    <property type="entry name" value="Phage_GPD"/>
    <property type="match status" value="1"/>
</dbReference>
<comment type="caution">
    <text evidence="1">The sequence shown here is derived from an EMBL/GenBank/DDBJ whole genome shotgun (WGS) entry which is preliminary data.</text>
</comment>
<dbReference type="InterPro" id="IPR006533">
    <property type="entry name" value="T6SS_Vgr_RhsGE"/>
</dbReference>
<dbReference type="NCBIfam" id="TIGR01646">
    <property type="entry name" value="vgr_GE"/>
    <property type="match status" value="1"/>
</dbReference>
<reference evidence="1 2" key="1">
    <citation type="submission" date="2021-04" db="EMBL/GenBank/DDBJ databases">
        <title>Pseudomonas boanensis sp. nov., a bacterium isolated from river water used for household purposes in Boane District, Mozambique.</title>
        <authorList>
            <person name="Nicklasson M."/>
            <person name="Martin-Rodriguez A.J."/>
            <person name="Thorell K."/>
            <person name="Neves L."/>
            <person name="Mussagy A."/>
            <person name="Rydberg H.A."/>
            <person name="Hernroth B."/>
            <person name="Svensson-Stadler L."/>
            <person name="Sjoling A."/>
        </authorList>
    </citation>
    <scope>NUCLEOTIDE SEQUENCE [LARGE SCALE GENOMIC DNA]</scope>
    <source>
        <strain evidence="1 2">DB1</strain>
    </source>
</reference>
<organism evidence="1 2">
    <name type="scientific">Metapseudomonas boanensis</name>
    <dbReference type="NCBI Taxonomy" id="2822138"/>
    <lineage>
        <taxon>Bacteria</taxon>
        <taxon>Pseudomonadati</taxon>
        <taxon>Pseudomonadota</taxon>
        <taxon>Gammaproteobacteria</taxon>
        <taxon>Pseudomonadales</taxon>
        <taxon>Pseudomonadaceae</taxon>
        <taxon>Metapseudomonas</taxon>
    </lineage>
</organism>
<name>A0ABS5XMX6_9GAMM</name>
<gene>
    <name evidence="1" type="primary">vgrG</name>
    <name evidence="1" type="ORF">J7302_23375</name>
</gene>
<protein>
    <submittedName>
        <fullName evidence="1">Type VI secretion system tip protein VgrG</fullName>
    </submittedName>
</protein>
<evidence type="ECO:0000313" key="1">
    <source>
        <dbReference type="EMBL" id="MBT8769054.1"/>
    </source>
</evidence>
<dbReference type="Gene3D" id="2.30.110.50">
    <property type="match status" value="2"/>
</dbReference>
<dbReference type="RefSeq" id="WP_215380376.1">
    <property type="nucleotide sequence ID" value="NZ_JAGTIS010000019.1"/>
</dbReference>
<dbReference type="Proteomes" id="UP001519667">
    <property type="component" value="Unassembled WGS sequence"/>
</dbReference>
<sequence>MLAEIRTFFDHSRHKLQVRDLDAVLDVLAFQGEEALSQPFAYDVEFTATQRDLPADRLLGRDARFSLYPPPTPVPFAGLSVPPTQPLRTLHGVVTGFRRLSGSHDEARYAVTLEPRLALLGRGRQYRIYQHRSVPEIVEQILRSDRHHWTGQDFVFDLKREYPKREQVMQYGESDLAFIQRLLAEVGIWYRFTADERLGIEVVEFHDDQRHYQFGVQLPYRPQSGTSSSGQDAVWDLQSSHGVVEKNLRIRAYYPRDAAAYLDGDLDQTRGDPTTYGEAYHYSEPYTELDAPHARDEDLQSESGYFYARLAHERYLNGQTRLEGRTSSAALAPGQVLEVDGGAPQAFAPGAVITHQVTTAARDRSFEARFTAIPYTEHICFRPALLAKPVIAGTIPARVTSPQPDDLYSHIDLEGRYKVN</sequence>